<name>A0AAV3PF18_LITER</name>
<proteinExistence type="predicted"/>
<organism evidence="2 3">
    <name type="scientific">Lithospermum erythrorhizon</name>
    <name type="common">Purple gromwell</name>
    <name type="synonym">Lithospermum officinale var. erythrorhizon</name>
    <dbReference type="NCBI Taxonomy" id="34254"/>
    <lineage>
        <taxon>Eukaryota</taxon>
        <taxon>Viridiplantae</taxon>
        <taxon>Streptophyta</taxon>
        <taxon>Embryophyta</taxon>
        <taxon>Tracheophyta</taxon>
        <taxon>Spermatophyta</taxon>
        <taxon>Magnoliopsida</taxon>
        <taxon>eudicotyledons</taxon>
        <taxon>Gunneridae</taxon>
        <taxon>Pentapetalae</taxon>
        <taxon>asterids</taxon>
        <taxon>lamiids</taxon>
        <taxon>Boraginales</taxon>
        <taxon>Boraginaceae</taxon>
        <taxon>Boraginoideae</taxon>
        <taxon>Lithospermeae</taxon>
        <taxon>Lithospermum</taxon>
    </lineage>
</organism>
<protein>
    <submittedName>
        <fullName evidence="2">Uncharacterized protein</fullName>
    </submittedName>
</protein>
<evidence type="ECO:0000313" key="3">
    <source>
        <dbReference type="Proteomes" id="UP001454036"/>
    </source>
</evidence>
<keyword evidence="1" id="KW-0175">Coiled coil</keyword>
<evidence type="ECO:0000256" key="1">
    <source>
        <dbReference type="SAM" id="Coils"/>
    </source>
</evidence>
<gene>
    <name evidence="2" type="ORF">LIER_08515</name>
</gene>
<reference evidence="2 3" key="1">
    <citation type="submission" date="2024-01" db="EMBL/GenBank/DDBJ databases">
        <title>The complete chloroplast genome sequence of Lithospermum erythrorhizon: insights into the phylogenetic relationship among Boraginaceae species and the maternal lineages of purple gromwells.</title>
        <authorList>
            <person name="Okada T."/>
            <person name="Watanabe K."/>
        </authorList>
    </citation>
    <scope>NUCLEOTIDE SEQUENCE [LARGE SCALE GENOMIC DNA]</scope>
</reference>
<dbReference type="EMBL" id="BAABME010001381">
    <property type="protein sequence ID" value="GAA0149301.1"/>
    <property type="molecule type" value="Genomic_DNA"/>
</dbReference>
<sequence>MKEVSAEKTQEELEAAQVSLKEREEELNSAKEALSAMELKVKNLQEEKHAMELEHAKRYNILEAEMLKRKSDHSSLAKDVENSRLPGYAYSWKTAEVFGKAAGGEIAVEEVVVPEDVNIDNKATT</sequence>
<evidence type="ECO:0000313" key="2">
    <source>
        <dbReference type="EMBL" id="GAA0149301.1"/>
    </source>
</evidence>
<accession>A0AAV3PF18</accession>
<keyword evidence="3" id="KW-1185">Reference proteome</keyword>
<comment type="caution">
    <text evidence="2">The sequence shown here is derived from an EMBL/GenBank/DDBJ whole genome shotgun (WGS) entry which is preliminary data.</text>
</comment>
<dbReference type="Proteomes" id="UP001454036">
    <property type="component" value="Unassembled WGS sequence"/>
</dbReference>
<dbReference type="AlphaFoldDB" id="A0AAV3PF18"/>
<feature type="coiled-coil region" evidence="1">
    <location>
        <begin position="6"/>
        <end position="54"/>
    </location>
</feature>